<dbReference type="AlphaFoldDB" id="A0A1C6R9D6"/>
<proteinExistence type="predicted"/>
<organism evidence="1 2">
    <name type="scientific">Micromonospora inyonensis</name>
    <dbReference type="NCBI Taxonomy" id="47866"/>
    <lineage>
        <taxon>Bacteria</taxon>
        <taxon>Bacillati</taxon>
        <taxon>Actinomycetota</taxon>
        <taxon>Actinomycetes</taxon>
        <taxon>Micromonosporales</taxon>
        <taxon>Micromonosporaceae</taxon>
        <taxon>Micromonospora</taxon>
    </lineage>
</organism>
<dbReference type="EMBL" id="FMHU01000001">
    <property type="protein sequence ID" value="SCL13567.1"/>
    <property type="molecule type" value="Genomic_DNA"/>
</dbReference>
<gene>
    <name evidence="1" type="ORF">GA0074694_0392</name>
</gene>
<name>A0A1C6R9D6_9ACTN</name>
<reference evidence="2" key="1">
    <citation type="submission" date="2016-06" db="EMBL/GenBank/DDBJ databases">
        <authorList>
            <person name="Varghese N."/>
        </authorList>
    </citation>
    <scope>NUCLEOTIDE SEQUENCE [LARGE SCALE GENOMIC DNA]</scope>
    <source>
        <strain evidence="2">DSM 46123</strain>
    </source>
</reference>
<sequence>MYTTEEMFSARASGLVEIPAPVTARLAPGASSASNSHQAVSWLLSTAYQQFSYFVVRSRSLRTRT</sequence>
<accession>A0A1C6R9D6</accession>
<evidence type="ECO:0000313" key="1">
    <source>
        <dbReference type="EMBL" id="SCL13567.1"/>
    </source>
</evidence>
<dbReference type="Proteomes" id="UP000198906">
    <property type="component" value="Unassembled WGS sequence"/>
</dbReference>
<protein>
    <submittedName>
        <fullName evidence="1">Uncharacterized protein</fullName>
    </submittedName>
</protein>
<dbReference type="RefSeq" id="WP_091451471.1">
    <property type="nucleotide sequence ID" value="NZ_FMHU01000001.1"/>
</dbReference>
<evidence type="ECO:0000313" key="2">
    <source>
        <dbReference type="Proteomes" id="UP000198906"/>
    </source>
</evidence>
<keyword evidence="2" id="KW-1185">Reference proteome</keyword>